<evidence type="ECO:0000313" key="1">
    <source>
        <dbReference type="EMBL" id="MEJ8305195.1"/>
    </source>
</evidence>
<dbReference type="EMBL" id="JBBKAR010000039">
    <property type="protein sequence ID" value="MEJ8305195.1"/>
    <property type="molecule type" value="Genomic_DNA"/>
</dbReference>
<comment type="caution">
    <text evidence="1">The sequence shown here is derived from an EMBL/GenBank/DDBJ whole genome shotgun (WGS) entry which is preliminary data.</text>
</comment>
<gene>
    <name evidence="1" type="ORF">WKI47_14915</name>
</gene>
<sequence length="257" mass="28205">MTDWNGINPDFNFVGMENFLGLMDNMRFQAAFKNTLLYAVGLTLGQAIFGLLFALLLHGGFKGQSFFRSVFFSPQIMSLLAIGYIWAYIYDPTTGSLNTILNSLGLSGMAKNWLGDLDLALWSVIAVSIWQGAGWCMLIFLANLQSVPKDLYEAASIDGAGTFKQFLNVTFPLLGPAITITLVTGMINGLKAFDLIMSMTKGGPGYATESISTVMYDTAFTRNLFGEAQAMGMIMFIVIFIITIIQLTALRKREVDV</sequence>
<organism evidence="1 2">
    <name type="scientific">Saccharibacillus sacchari</name>
    <dbReference type="NCBI Taxonomy" id="456493"/>
    <lineage>
        <taxon>Bacteria</taxon>
        <taxon>Bacillati</taxon>
        <taxon>Bacillota</taxon>
        <taxon>Bacilli</taxon>
        <taxon>Bacillales</taxon>
        <taxon>Paenibacillaceae</taxon>
        <taxon>Saccharibacillus</taxon>
    </lineage>
</organism>
<protein>
    <submittedName>
        <fullName evidence="1">Sugar ABC transporter permease</fullName>
    </submittedName>
</protein>
<evidence type="ECO:0000313" key="2">
    <source>
        <dbReference type="Proteomes" id="UP001380953"/>
    </source>
</evidence>
<keyword evidence="2" id="KW-1185">Reference proteome</keyword>
<name>A0ACC6PE02_9BACL</name>
<dbReference type="Proteomes" id="UP001380953">
    <property type="component" value="Unassembled WGS sequence"/>
</dbReference>
<accession>A0ACC6PE02</accession>
<reference evidence="1" key="1">
    <citation type="submission" date="2024-03" db="EMBL/GenBank/DDBJ databases">
        <title>Whole genome sequecning of epiphytes from Marcgravia umbellata leaves.</title>
        <authorList>
            <person name="Kumar G."/>
            <person name="Savka M.A."/>
        </authorList>
    </citation>
    <scope>NUCLEOTIDE SEQUENCE</scope>
    <source>
        <strain evidence="1">RIT_BL5</strain>
    </source>
</reference>
<proteinExistence type="predicted"/>